<dbReference type="SUPFAM" id="SSF50960">
    <property type="entry name" value="TolB, C-terminal domain"/>
    <property type="match status" value="1"/>
</dbReference>
<keyword evidence="6" id="KW-1185">Reference proteome</keyword>
<evidence type="ECO:0000256" key="3">
    <source>
        <dbReference type="ARBA" id="ARBA00022737"/>
    </source>
</evidence>
<dbReference type="GO" id="GO:0000226">
    <property type="term" value="P:microtubule cytoskeleton organization"/>
    <property type="evidence" value="ECO:0007669"/>
    <property type="project" value="TreeGrafter"/>
</dbReference>
<dbReference type="InterPro" id="IPR050630">
    <property type="entry name" value="WD_repeat_EMAP"/>
</dbReference>
<dbReference type="InterPro" id="IPR015943">
    <property type="entry name" value="WD40/YVTN_repeat-like_dom_sf"/>
</dbReference>
<dbReference type="AlphaFoldDB" id="A0AAD5XW97"/>
<feature type="non-terminal residue" evidence="5">
    <location>
        <position position="1"/>
    </location>
</feature>
<evidence type="ECO:0000313" key="6">
    <source>
        <dbReference type="Proteomes" id="UP001211065"/>
    </source>
</evidence>
<keyword evidence="1" id="KW-0853">WD repeat</keyword>
<name>A0AAD5XW97_9FUNG</name>
<sequence>SNDGKRITSASSLRDVKWHTQSCILGWPVQGIWEKGMDGTDVNWCDRNPKQTCLATGDDFLNVRLHVYPSTKEGLPCKKFSGHGSHVTKVMFSTKGDKLLSLGGMDGCCFQWA</sequence>
<keyword evidence="3" id="KW-0677">Repeat</keyword>
<gene>
    <name evidence="5" type="primary">EML1</name>
    <name evidence="5" type="ORF">HK099_003392</name>
</gene>
<dbReference type="PANTHER" id="PTHR13720">
    <property type="entry name" value="WD-40 REPEAT PROTEIN"/>
    <property type="match status" value="1"/>
</dbReference>
<proteinExistence type="predicted"/>
<dbReference type="EMBL" id="JADGJW010002222">
    <property type="protein sequence ID" value="KAJ3198954.1"/>
    <property type="molecule type" value="Genomic_DNA"/>
</dbReference>
<evidence type="ECO:0000259" key="4">
    <source>
        <dbReference type="Pfam" id="PF23414"/>
    </source>
</evidence>
<dbReference type="Proteomes" id="UP001211065">
    <property type="component" value="Unassembled WGS sequence"/>
</dbReference>
<dbReference type="GO" id="GO:0005874">
    <property type="term" value="C:microtubule"/>
    <property type="evidence" value="ECO:0007669"/>
    <property type="project" value="UniProtKB-KW"/>
</dbReference>
<protein>
    <submittedName>
        <fullName evidence="5">Echinoderm microtubule-associated protein-like 1</fullName>
    </submittedName>
</protein>
<dbReference type="InterPro" id="IPR055442">
    <property type="entry name" value="Beta-prop_EML-like_2nd"/>
</dbReference>
<dbReference type="PANTHER" id="PTHR13720:SF50">
    <property type="entry name" value="ECHINODERM MICROTUBULE-ASSOCIATED PROTEIN-LIKE 2"/>
    <property type="match status" value="1"/>
</dbReference>
<dbReference type="GO" id="GO:0072686">
    <property type="term" value="C:mitotic spindle"/>
    <property type="evidence" value="ECO:0007669"/>
    <property type="project" value="TreeGrafter"/>
</dbReference>
<accession>A0AAD5XW97</accession>
<evidence type="ECO:0000313" key="5">
    <source>
        <dbReference type="EMBL" id="KAJ3198954.1"/>
    </source>
</evidence>
<reference evidence="5" key="1">
    <citation type="submission" date="2020-05" db="EMBL/GenBank/DDBJ databases">
        <title>Phylogenomic resolution of chytrid fungi.</title>
        <authorList>
            <person name="Stajich J.E."/>
            <person name="Amses K."/>
            <person name="Simmons R."/>
            <person name="Seto K."/>
            <person name="Myers J."/>
            <person name="Bonds A."/>
            <person name="Quandt C.A."/>
            <person name="Barry K."/>
            <person name="Liu P."/>
            <person name="Grigoriev I."/>
            <person name="Longcore J.E."/>
            <person name="James T.Y."/>
        </authorList>
    </citation>
    <scope>NUCLEOTIDE SEQUENCE</scope>
    <source>
        <strain evidence="5">JEL0476</strain>
    </source>
</reference>
<feature type="domain" description="EML-like second beta-propeller" evidence="4">
    <location>
        <begin position="2"/>
        <end position="112"/>
    </location>
</feature>
<dbReference type="Gene3D" id="2.130.10.10">
    <property type="entry name" value="YVTN repeat-like/Quinoprotein amine dehydrogenase"/>
    <property type="match status" value="1"/>
</dbReference>
<evidence type="ECO:0000256" key="1">
    <source>
        <dbReference type="ARBA" id="ARBA00022574"/>
    </source>
</evidence>
<organism evidence="5 6">
    <name type="scientific">Clydaea vesicula</name>
    <dbReference type="NCBI Taxonomy" id="447962"/>
    <lineage>
        <taxon>Eukaryota</taxon>
        <taxon>Fungi</taxon>
        <taxon>Fungi incertae sedis</taxon>
        <taxon>Chytridiomycota</taxon>
        <taxon>Chytridiomycota incertae sedis</taxon>
        <taxon>Chytridiomycetes</taxon>
        <taxon>Lobulomycetales</taxon>
        <taxon>Lobulomycetaceae</taxon>
        <taxon>Clydaea</taxon>
    </lineage>
</organism>
<evidence type="ECO:0000256" key="2">
    <source>
        <dbReference type="ARBA" id="ARBA00022701"/>
    </source>
</evidence>
<keyword evidence="2" id="KW-0493">Microtubule</keyword>
<feature type="non-terminal residue" evidence="5">
    <location>
        <position position="113"/>
    </location>
</feature>
<dbReference type="Pfam" id="PF23414">
    <property type="entry name" value="Beta-prop_EML_2"/>
    <property type="match status" value="1"/>
</dbReference>
<dbReference type="GO" id="GO:0008017">
    <property type="term" value="F:microtubule binding"/>
    <property type="evidence" value="ECO:0007669"/>
    <property type="project" value="TreeGrafter"/>
</dbReference>
<comment type="caution">
    <text evidence="5">The sequence shown here is derived from an EMBL/GenBank/DDBJ whole genome shotgun (WGS) entry which is preliminary data.</text>
</comment>